<feature type="transmembrane region" description="Helical" evidence="2">
    <location>
        <begin position="184"/>
        <end position="211"/>
    </location>
</feature>
<dbReference type="HOGENOM" id="CLU_909335_0_0_1"/>
<keyword evidence="4" id="KW-1185">Reference proteome</keyword>
<dbReference type="Gene3D" id="2.60.120.260">
    <property type="entry name" value="Galactose-binding domain-like"/>
    <property type="match status" value="1"/>
</dbReference>
<gene>
    <name evidence="3" type="ORF">K443DRAFT_313483</name>
</gene>
<accession>A0A0C9XDS8</accession>
<feature type="compositionally biased region" description="Low complexity" evidence="1">
    <location>
        <begin position="135"/>
        <end position="179"/>
    </location>
</feature>
<dbReference type="EMBL" id="KN838740">
    <property type="protein sequence ID" value="KIJ95861.1"/>
    <property type="molecule type" value="Genomic_DNA"/>
</dbReference>
<sequence>MSDAVETIVDDRNPAIQYSGAWILATGSEFEHLNTSTITGSIGDSASLNFNGTSISVYGTITPTGAQPISNYTIDSGVPYQFAAQQLTKIQYQQLFFYATGLASGLLHTLVITNVANNGYLSLDYFQIESPDPGSSTSSSLNMPISSSSTRPSTTLTPSQTSSEPESTTTRPSTTSTTSLTPQISLIGAAIGGSVAASMIISLILFACFFARRRRRRKKNLPLPDSLSPPQLDMSHALAGRSSDITPFVIGDHLGLARSASASEGVVTAGRKENGRDGDQDLPPEYSVSPDNVR</sequence>
<evidence type="ECO:0000256" key="1">
    <source>
        <dbReference type="SAM" id="MobiDB-lite"/>
    </source>
</evidence>
<feature type="region of interest" description="Disordered" evidence="1">
    <location>
        <begin position="134"/>
        <end position="179"/>
    </location>
</feature>
<keyword evidence="2" id="KW-1133">Transmembrane helix</keyword>
<organism evidence="3 4">
    <name type="scientific">Laccaria amethystina LaAM-08-1</name>
    <dbReference type="NCBI Taxonomy" id="1095629"/>
    <lineage>
        <taxon>Eukaryota</taxon>
        <taxon>Fungi</taxon>
        <taxon>Dikarya</taxon>
        <taxon>Basidiomycota</taxon>
        <taxon>Agaricomycotina</taxon>
        <taxon>Agaricomycetes</taxon>
        <taxon>Agaricomycetidae</taxon>
        <taxon>Agaricales</taxon>
        <taxon>Agaricineae</taxon>
        <taxon>Hydnangiaceae</taxon>
        <taxon>Laccaria</taxon>
    </lineage>
</organism>
<reference evidence="4" key="2">
    <citation type="submission" date="2015-01" db="EMBL/GenBank/DDBJ databases">
        <title>Evolutionary Origins and Diversification of the Mycorrhizal Mutualists.</title>
        <authorList>
            <consortium name="DOE Joint Genome Institute"/>
            <consortium name="Mycorrhizal Genomics Consortium"/>
            <person name="Kohler A."/>
            <person name="Kuo A."/>
            <person name="Nagy L.G."/>
            <person name="Floudas D."/>
            <person name="Copeland A."/>
            <person name="Barry K.W."/>
            <person name="Cichocki N."/>
            <person name="Veneault-Fourrey C."/>
            <person name="LaButti K."/>
            <person name="Lindquist E.A."/>
            <person name="Lipzen A."/>
            <person name="Lundell T."/>
            <person name="Morin E."/>
            <person name="Murat C."/>
            <person name="Riley R."/>
            <person name="Ohm R."/>
            <person name="Sun H."/>
            <person name="Tunlid A."/>
            <person name="Henrissat B."/>
            <person name="Grigoriev I.V."/>
            <person name="Hibbett D.S."/>
            <person name="Martin F."/>
        </authorList>
    </citation>
    <scope>NUCLEOTIDE SEQUENCE [LARGE SCALE GENOMIC DNA]</scope>
    <source>
        <strain evidence="4">LaAM-08-1</strain>
    </source>
</reference>
<feature type="region of interest" description="Disordered" evidence="1">
    <location>
        <begin position="260"/>
        <end position="294"/>
    </location>
</feature>
<evidence type="ECO:0000313" key="3">
    <source>
        <dbReference type="EMBL" id="KIJ95861.1"/>
    </source>
</evidence>
<keyword evidence="2" id="KW-0472">Membrane</keyword>
<reference evidence="3 4" key="1">
    <citation type="submission" date="2014-04" db="EMBL/GenBank/DDBJ databases">
        <authorList>
            <consortium name="DOE Joint Genome Institute"/>
            <person name="Kuo A."/>
            <person name="Kohler A."/>
            <person name="Nagy L.G."/>
            <person name="Floudas D."/>
            <person name="Copeland A."/>
            <person name="Barry K.W."/>
            <person name="Cichocki N."/>
            <person name="Veneault-Fourrey C."/>
            <person name="LaButti K."/>
            <person name="Lindquist E.A."/>
            <person name="Lipzen A."/>
            <person name="Lundell T."/>
            <person name="Morin E."/>
            <person name="Murat C."/>
            <person name="Sun H."/>
            <person name="Tunlid A."/>
            <person name="Henrissat B."/>
            <person name="Grigoriev I.V."/>
            <person name="Hibbett D.S."/>
            <person name="Martin F."/>
            <person name="Nordberg H.P."/>
            <person name="Cantor M.N."/>
            <person name="Hua S.X."/>
        </authorList>
    </citation>
    <scope>NUCLEOTIDE SEQUENCE [LARGE SCALE GENOMIC DNA]</scope>
    <source>
        <strain evidence="3 4">LaAM-08-1</strain>
    </source>
</reference>
<name>A0A0C9XDS8_9AGAR</name>
<dbReference type="AlphaFoldDB" id="A0A0C9XDS8"/>
<feature type="transmembrane region" description="Helical" evidence="2">
    <location>
        <begin position="95"/>
        <end position="116"/>
    </location>
</feature>
<proteinExistence type="predicted"/>
<evidence type="ECO:0000313" key="4">
    <source>
        <dbReference type="Proteomes" id="UP000054477"/>
    </source>
</evidence>
<keyword evidence="2" id="KW-0812">Transmembrane</keyword>
<feature type="compositionally biased region" description="Basic and acidic residues" evidence="1">
    <location>
        <begin position="270"/>
        <end position="279"/>
    </location>
</feature>
<dbReference type="OrthoDB" id="3265734at2759"/>
<dbReference type="Proteomes" id="UP000054477">
    <property type="component" value="Unassembled WGS sequence"/>
</dbReference>
<evidence type="ECO:0000256" key="2">
    <source>
        <dbReference type="SAM" id="Phobius"/>
    </source>
</evidence>
<protein>
    <submittedName>
        <fullName evidence="3">Unplaced genomic scaffold K443scaffold_205, whole genome shotgun sequence</fullName>
    </submittedName>
</protein>